<evidence type="ECO:0000313" key="2">
    <source>
        <dbReference type="Proteomes" id="UP000585474"/>
    </source>
</evidence>
<sequence length="117" mass="12727">MEKPSPSSDCSREIQCVGRLEIAKPKAVGFLCGSIPVPTDKSFHAFKSALVPSSQTVRAPRYRVLPNETDLNTPPLLSSFPEKVLLIAAAKSRTSADTALQLKRTEVGTMWIELMIG</sequence>
<reference evidence="2" key="1">
    <citation type="submission" date="2019-07" db="EMBL/GenBank/DDBJ databases">
        <title>De Novo Assembly of kiwifruit Actinidia rufa.</title>
        <authorList>
            <person name="Sugita-Konishi S."/>
            <person name="Sato K."/>
            <person name="Mori E."/>
            <person name="Abe Y."/>
            <person name="Kisaki G."/>
            <person name="Hamano K."/>
            <person name="Suezawa K."/>
            <person name="Otani M."/>
            <person name="Fukuda T."/>
            <person name="Manabe T."/>
            <person name="Gomi K."/>
            <person name="Tabuchi M."/>
            <person name="Akimitsu K."/>
            <person name="Kataoka I."/>
        </authorList>
    </citation>
    <scope>NUCLEOTIDE SEQUENCE [LARGE SCALE GENOMIC DNA]</scope>
    <source>
        <strain evidence="2">cv. Fuchu</strain>
    </source>
</reference>
<keyword evidence="2" id="KW-1185">Reference proteome</keyword>
<name>A0A7J0DEA8_9ERIC</name>
<proteinExistence type="predicted"/>
<dbReference type="AlphaFoldDB" id="A0A7J0DEA8"/>
<gene>
    <name evidence="1" type="ORF">Acr_00g0028510</name>
</gene>
<dbReference type="OrthoDB" id="1602280at2759"/>
<dbReference type="Proteomes" id="UP000585474">
    <property type="component" value="Unassembled WGS sequence"/>
</dbReference>
<accession>A0A7J0DEA8</accession>
<dbReference type="EMBL" id="BJWL01000190">
    <property type="protein sequence ID" value="GFS33452.1"/>
    <property type="molecule type" value="Genomic_DNA"/>
</dbReference>
<dbReference type="PANTHER" id="PTHR15000">
    <property type="entry name" value="ERYTHROID DIFFERENTIATION-RELATED FACTOR 1"/>
    <property type="match status" value="1"/>
</dbReference>
<protein>
    <submittedName>
        <fullName evidence="1">Uncharacterized protein</fullName>
    </submittedName>
</protein>
<dbReference type="PANTHER" id="PTHR15000:SF1">
    <property type="entry name" value="ERYTHROID DIFFERENTIATION-RELATED FACTOR 1"/>
    <property type="match status" value="1"/>
</dbReference>
<evidence type="ECO:0000313" key="1">
    <source>
        <dbReference type="EMBL" id="GFS33452.1"/>
    </source>
</evidence>
<comment type="caution">
    <text evidence="1">The sequence shown here is derived from an EMBL/GenBank/DDBJ whole genome shotgun (WGS) entry which is preliminary data.</text>
</comment>
<dbReference type="GO" id="GO:0045893">
    <property type="term" value="P:positive regulation of DNA-templated transcription"/>
    <property type="evidence" value="ECO:0007669"/>
    <property type="project" value="TreeGrafter"/>
</dbReference>
<organism evidence="1 2">
    <name type="scientific">Actinidia rufa</name>
    <dbReference type="NCBI Taxonomy" id="165716"/>
    <lineage>
        <taxon>Eukaryota</taxon>
        <taxon>Viridiplantae</taxon>
        <taxon>Streptophyta</taxon>
        <taxon>Embryophyta</taxon>
        <taxon>Tracheophyta</taxon>
        <taxon>Spermatophyta</taxon>
        <taxon>Magnoliopsida</taxon>
        <taxon>eudicotyledons</taxon>
        <taxon>Gunneridae</taxon>
        <taxon>Pentapetalae</taxon>
        <taxon>asterids</taxon>
        <taxon>Ericales</taxon>
        <taxon>Actinidiaceae</taxon>
        <taxon>Actinidia</taxon>
    </lineage>
</organism>